<comment type="caution">
    <text evidence="2">The sequence shown here is derived from an EMBL/GenBank/DDBJ whole genome shotgun (WGS) entry which is preliminary data.</text>
</comment>
<keyword evidence="1" id="KW-1133">Transmembrane helix</keyword>
<dbReference type="RefSeq" id="WP_305161781.1">
    <property type="nucleotide sequence ID" value="NZ_JAUUTP010000026.1"/>
</dbReference>
<dbReference type="Proteomes" id="UP001178277">
    <property type="component" value="Unassembled WGS sequence"/>
</dbReference>
<name>A0AA90NWL5_9BACI</name>
<organism evidence="2 3">
    <name type="scientific">Peribacillus simplex</name>
    <dbReference type="NCBI Taxonomy" id="1478"/>
    <lineage>
        <taxon>Bacteria</taxon>
        <taxon>Bacillati</taxon>
        <taxon>Bacillota</taxon>
        <taxon>Bacilli</taxon>
        <taxon>Bacillales</taxon>
        <taxon>Bacillaceae</taxon>
        <taxon>Peribacillus</taxon>
    </lineage>
</organism>
<evidence type="ECO:0000313" key="3">
    <source>
        <dbReference type="Proteomes" id="UP001178277"/>
    </source>
</evidence>
<reference evidence="2" key="1">
    <citation type="submission" date="2023-07" db="EMBL/GenBank/DDBJ databases">
        <title>Murine gut Bacillus species.</title>
        <authorList>
            <person name="Gutman E."/>
            <person name="Hashuel R."/>
            <person name="Litvak Y."/>
        </authorList>
    </citation>
    <scope>NUCLEOTIDE SEQUENCE</scope>
    <source>
        <strain evidence="2">RU283</strain>
    </source>
</reference>
<proteinExistence type="predicted"/>
<gene>
    <name evidence="2" type="ORF">Q8G35_20190</name>
</gene>
<dbReference type="AlphaFoldDB" id="A0AA90NWL5"/>
<keyword evidence="1" id="KW-0812">Transmembrane</keyword>
<dbReference type="EMBL" id="JAUUTP010000026">
    <property type="protein sequence ID" value="MDP1420633.1"/>
    <property type="molecule type" value="Genomic_DNA"/>
</dbReference>
<keyword evidence="1" id="KW-0472">Membrane</keyword>
<feature type="transmembrane region" description="Helical" evidence="1">
    <location>
        <begin position="47"/>
        <end position="71"/>
    </location>
</feature>
<evidence type="ECO:0000313" key="2">
    <source>
        <dbReference type="EMBL" id="MDP1420633.1"/>
    </source>
</evidence>
<sequence>MKLFGVALLFSGINLMGLSGLEKVLIFLAYNGDIHQMQAILDLTPTYIWGITNFTFGFGLVLFIVGVGVFLKQIKTKNGEINK</sequence>
<evidence type="ECO:0000256" key="1">
    <source>
        <dbReference type="SAM" id="Phobius"/>
    </source>
</evidence>
<protein>
    <submittedName>
        <fullName evidence="2">Uncharacterized protein</fullName>
    </submittedName>
</protein>
<accession>A0AA90NWL5</accession>